<dbReference type="OrthoDB" id="7652997at2759"/>
<evidence type="ECO:0000313" key="3">
    <source>
        <dbReference type="Proteomes" id="UP000639338"/>
    </source>
</evidence>
<reference evidence="2 3" key="1">
    <citation type="submission" date="2020-08" db="EMBL/GenBank/DDBJ databases">
        <title>Aphidius gifuensis genome sequencing and assembly.</title>
        <authorList>
            <person name="Du Z."/>
        </authorList>
    </citation>
    <scope>NUCLEOTIDE SEQUENCE [LARGE SCALE GENOMIC DNA]</scope>
    <source>
        <strain evidence="2">YNYX2018</strain>
        <tissue evidence="2">Adults</tissue>
    </source>
</reference>
<proteinExistence type="predicted"/>
<feature type="region of interest" description="Disordered" evidence="1">
    <location>
        <begin position="236"/>
        <end position="291"/>
    </location>
</feature>
<name>A0A834XT85_APHGI</name>
<evidence type="ECO:0000313" key="2">
    <source>
        <dbReference type="EMBL" id="KAF7993045.1"/>
    </source>
</evidence>
<accession>A0A834XT85</accession>
<sequence>MARLDGENPRCLTSSMSGENVDPVPHSLKEVMELINSINRRLEDCAVEWQSNISKKQWRILDIKSTSDTSWEQSLLARTYFVDKNLDENFQKLLSYTRNLVLHLNNFFALLRGEYPVQQTTRDAQNQCSSNTTSINENNHKNPVVDPLDLSLLDDSNNNNQITEVRRSKRLAANNPLGSLRQTFADLIKAKIDLDTKFLGFEATLNASGSNNFGQNDVKCLCQLCSNILGSAIAEEAMRTSPRSRNTRTTKSKRLARNQKNLNKKGTLSVTRSASQSAMSTRNTDDSPMDS</sequence>
<organism evidence="2 3">
    <name type="scientific">Aphidius gifuensis</name>
    <name type="common">Parasitoid wasp</name>
    <dbReference type="NCBI Taxonomy" id="684658"/>
    <lineage>
        <taxon>Eukaryota</taxon>
        <taxon>Metazoa</taxon>
        <taxon>Ecdysozoa</taxon>
        <taxon>Arthropoda</taxon>
        <taxon>Hexapoda</taxon>
        <taxon>Insecta</taxon>
        <taxon>Pterygota</taxon>
        <taxon>Neoptera</taxon>
        <taxon>Endopterygota</taxon>
        <taxon>Hymenoptera</taxon>
        <taxon>Apocrita</taxon>
        <taxon>Ichneumonoidea</taxon>
        <taxon>Braconidae</taxon>
        <taxon>Aphidiinae</taxon>
        <taxon>Aphidius</taxon>
    </lineage>
</organism>
<comment type="caution">
    <text evidence="2">The sequence shown here is derived from an EMBL/GenBank/DDBJ whole genome shotgun (WGS) entry which is preliminary data.</text>
</comment>
<dbReference type="EMBL" id="JACMRX010000003">
    <property type="protein sequence ID" value="KAF7993045.1"/>
    <property type="molecule type" value="Genomic_DNA"/>
</dbReference>
<keyword evidence="3" id="KW-1185">Reference proteome</keyword>
<gene>
    <name evidence="2" type="ORF">HCN44_005826</name>
</gene>
<feature type="compositionally biased region" description="Basic residues" evidence="1">
    <location>
        <begin position="245"/>
        <end position="257"/>
    </location>
</feature>
<dbReference type="Proteomes" id="UP000639338">
    <property type="component" value="Unassembled WGS sequence"/>
</dbReference>
<evidence type="ECO:0000256" key="1">
    <source>
        <dbReference type="SAM" id="MobiDB-lite"/>
    </source>
</evidence>
<protein>
    <submittedName>
        <fullName evidence="2">Uncharacterized protein</fullName>
    </submittedName>
</protein>
<feature type="compositionally biased region" description="Polar residues" evidence="1">
    <location>
        <begin position="258"/>
        <end position="282"/>
    </location>
</feature>
<dbReference type="AlphaFoldDB" id="A0A834XT85"/>